<dbReference type="EMBL" id="BLKS01000003">
    <property type="protein sequence ID" value="GFG55041.1"/>
    <property type="molecule type" value="Genomic_DNA"/>
</dbReference>
<reference evidence="1 2" key="1">
    <citation type="journal article" date="2019" name="Emerg. Microbes Infect.">
        <title>Comprehensive subspecies identification of 175 nontuberculous mycobacteria species based on 7547 genomic profiles.</title>
        <authorList>
            <person name="Matsumoto Y."/>
            <person name="Kinjo T."/>
            <person name="Motooka D."/>
            <person name="Nabeya D."/>
            <person name="Jung N."/>
            <person name="Uechi K."/>
            <person name="Horii T."/>
            <person name="Iida T."/>
            <person name="Fujita J."/>
            <person name="Nakamura S."/>
        </authorList>
    </citation>
    <scope>NUCLEOTIDE SEQUENCE [LARGE SCALE GENOMIC DNA]</scope>
    <source>
        <strain evidence="1 2">JCM 6377</strain>
    </source>
</reference>
<dbReference type="PANTHER" id="PTHR45526:SF1">
    <property type="entry name" value="TRANSCRIPTIONAL REGULATORY PROTEIN DCUR-RELATED"/>
    <property type="match status" value="1"/>
</dbReference>
<gene>
    <name evidence="1" type="ORF">MAGR_64820</name>
</gene>
<name>A0A7I9WBF1_MYCAG</name>
<sequence length="71" mass="8032">MSKGIGTVTRPSVLQPVRDACEMSAAECAPRVGISRVRARRYLEHYLSTGALEIRLQYGVGRPERRYRIAR</sequence>
<dbReference type="InterPro" id="IPR051271">
    <property type="entry name" value="2C-system_Tx_regulators"/>
</dbReference>
<dbReference type="PANTHER" id="PTHR45526">
    <property type="entry name" value="TRANSCRIPTIONAL REGULATORY PROTEIN DPIA"/>
    <property type="match status" value="1"/>
</dbReference>
<dbReference type="AlphaFoldDB" id="A0A7I9WBF1"/>
<protein>
    <recommendedName>
        <fullName evidence="3">Transcriptional regulator</fullName>
    </recommendedName>
</protein>
<accession>A0A7I9WBF1</accession>
<evidence type="ECO:0000313" key="1">
    <source>
        <dbReference type="EMBL" id="GFG55041.1"/>
    </source>
</evidence>
<evidence type="ECO:0008006" key="3">
    <source>
        <dbReference type="Google" id="ProtNLM"/>
    </source>
</evidence>
<dbReference type="Proteomes" id="UP000465302">
    <property type="component" value="Unassembled WGS sequence"/>
</dbReference>
<proteinExistence type="predicted"/>
<dbReference type="GO" id="GO:0000156">
    <property type="term" value="F:phosphorelay response regulator activity"/>
    <property type="evidence" value="ECO:0007669"/>
    <property type="project" value="TreeGrafter"/>
</dbReference>
<organism evidence="1 2">
    <name type="scientific">Mycolicibacterium agri</name>
    <name type="common">Mycobacterium agri</name>
    <dbReference type="NCBI Taxonomy" id="36811"/>
    <lineage>
        <taxon>Bacteria</taxon>
        <taxon>Bacillati</taxon>
        <taxon>Actinomycetota</taxon>
        <taxon>Actinomycetes</taxon>
        <taxon>Mycobacteriales</taxon>
        <taxon>Mycobacteriaceae</taxon>
        <taxon>Mycolicibacterium</taxon>
    </lineage>
</organism>
<comment type="caution">
    <text evidence="1">The sequence shown here is derived from an EMBL/GenBank/DDBJ whole genome shotgun (WGS) entry which is preliminary data.</text>
</comment>
<evidence type="ECO:0000313" key="2">
    <source>
        <dbReference type="Proteomes" id="UP000465302"/>
    </source>
</evidence>